<name>A0A6G1HFU8_9PEZI</name>
<reference evidence="2" key="1">
    <citation type="journal article" date="2020" name="Stud. Mycol.">
        <title>101 Dothideomycetes genomes: a test case for predicting lifestyles and emergence of pathogens.</title>
        <authorList>
            <person name="Haridas S."/>
            <person name="Albert R."/>
            <person name="Binder M."/>
            <person name="Bloem J."/>
            <person name="Labutti K."/>
            <person name="Salamov A."/>
            <person name="Andreopoulos B."/>
            <person name="Baker S."/>
            <person name="Barry K."/>
            <person name="Bills G."/>
            <person name="Bluhm B."/>
            <person name="Cannon C."/>
            <person name="Castanera R."/>
            <person name="Culley D."/>
            <person name="Daum C."/>
            <person name="Ezra D."/>
            <person name="Gonzalez J."/>
            <person name="Henrissat B."/>
            <person name="Kuo A."/>
            <person name="Liang C."/>
            <person name="Lipzen A."/>
            <person name="Lutzoni F."/>
            <person name="Magnuson J."/>
            <person name="Mondo S."/>
            <person name="Nolan M."/>
            <person name="Ohm R."/>
            <person name="Pangilinan J."/>
            <person name="Park H.-J."/>
            <person name="Ramirez L."/>
            <person name="Alfaro M."/>
            <person name="Sun H."/>
            <person name="Tritt A."/>
            <person name="Yoshinaga Y."/>
            <person name="Zwiers L.-H."/>
            <person name="Turgeon B."/>
            <person name="Goodwin S."/>
            <person name="Spatafora J."/>
            <person name="Crous P."/>
            <person name="Grigoriev I."/>
        </authorList>
    </citation>
    <scope>NUCLEOTIDE SEQUENCE</scope>
    <source>
        <strain evidence="2">CBS 113979</strain>
    </source>
</reference>
<proteinExistence type="predicted"/>
<feature type="region of interest" description="Disordered" evidence="1">
    <location>
        <begin position="115"/>
        <end position="174"/>
    </location>
</feature>
<dbReference type="AlphaFoldDB" id="A0A6G1HFU8"/>
<feature type="compositionally biased region" description="Polar residues" evidence="1">
    <location>
        <begin position="164"/>
        <end position="174"/>
    </location>
</feature>
<evidence type="ECO:0000313" key="3">
    <source>
        <dbReference type="Proteomes" id="UP000800041"/>
    </source>
</evidence>
<keyword evidence="3" id="KW-1185">Reference proteome</keyword>
<feature type="compositionally biased region" description="Acidic residues" evidence="1">
    <location>
        <begin position="126"/>
        <end position="135"/>
    </location>
</feature>
<dbReference type="EMBL" id="ML977138">
    <property type="protein sequence ID" value="KAF1992106.1"/>
    <property type="molecule type" value="Genomic_DNA"/>
</dbReference>
<accession>A0A6G1HFU8</accession>
<gene>
    <name evidence="2" type="ORF">K402DRAFT_388675</name>
</gene>
<organism evidence="2 3">
    <name type="scientific">Aulographum hederae CBS 113979</name>
    <dbReference type="NCBI Taxonomy" id="1176131"/>
    <lineage>
        <taxon>Eukaryota</taxon>
        <taxon>Fungi</taxon>
        <taxon>Dikarya</taxon>
        <taxon>Ascomycota</taxon>
        <taxon>Pezizomycotina</taxon>
        <taxon>Dothideomycetes</taxon>
        <taxon>Pleosporomycetidae</taxon>
        <taxon>Aulographales</taxon>
        <taxon>Aulographaceae</taxon>
    </lineage>
</organism>
<evidence type="ECO:0000256" key="1">
    <source>
        <dbReference type="SAM" id="MobiDB-lite"/>
    </source>
</evidence>
<feature type="compositionally biased region" description="Basic residues" evidence="1">
    <location>
        <begin position="146"/>
        <end position="155"/>
    </location>
</feature>
<sequence length="190" mass="21334">MFLKDLCLHFHLHLHLRPPPLPSQTPNINTTRSHHHQNTYLTIPTHQHIMASGETDFFADMDLPARRAGEAEMVTDAEDPAQGDQEMGDAEAPVITEEETTVGEIGMADTMGEVARQGASMRSEEDRDDEDDEQANWDAAREKFWAGKKKSRKRMHSDWPRGSSGPNLDQTTSLTDRTRCCRCTAPSMTS</sequence>
<protein>
    <submittedName>
        <fullName evidence="2">Uncharacterized protein</fullName>
    </submittedName>
</protein>
<evidence type="ECO:0000313" key="2">
    <source>
        <dbReference type="EMBL" id="KAF1992106.1"/>
    </source>
</evidence>
<dbReference type="Proteomes" id="UP000800041">
    <property type="component" value="Unassembled WGS sequence"/>
</dbReference>